<accession>A0A6V7Y8S9</accession>
<sequence>MDEYGREPWYLFKLNMVENLGTYLNFIFHGIKGFRNASKGFLNAAREIESSKIYSFF</sequence>
<protein>
    <submittedName>
        <fullName evidence="1">Uncharacterized protein</fullName>
    </submittedName>
</protein>
<reference evidence="1 2" key="1">
    <citation type="submission" date="2020-08" db="EMBL/GenBank/DDBJ databases">
        <authorList>
            <person name="Koutsovoulos G."/>
            <person name="Danchin GJ E."/>
        </authorList>
    </citation>
    <scope>NUCLEOTIDE SEQUENCE [LARGE SCALE GENOMIC DNA]</scope>
</reference>
<evidence type="ECO:0000313" key="2">
    <source>
        <dbReference type="Proteomes" id="UP000580250"/>
    </source>
</evidence>
<dbReference type="Proteomes" id="UP000580250">
    <property type="component" value="Unassembled WGS sequence"/>
</dbReference>
<dbReference type="OrthoDB" id="2261329at2759"/>
<dbReference type="AlphaFoldDB" id="A0A6V7Y8S9"/>
<gene>
    <name evidence="1" type="ORF">MENT_LOCUS61905</name>
</gene>
<evidence type="ECO:0000313" key="1">
    <source>
        <dbReference type="EMBL" id="CAD2207921.1"/>
    </source>
</evidence>
<name>A0A6V7Y8S9_MELEN</name>
<dbReference type="EMBL" id="CAJEWN010003533">
    <property type="protein sequence ID" value="CAD2207921.1"/>
    <property type="molecule type" value="Genomic_DNA"/>
</dbReference>
<organism evidence="1 2">
    <name type="scientific">Meloidogyne enterolobii</name>
    <name type="common">Root-knot nematode worm</name>
    <name type="synonym">Meloidogyne mayaguensis</name>
    <dbReference type="NCBI Taxonomy" id="390850"/>
    <lineage>
        <taxon>Eukaryota</taxon>
        <taxon>Metazoa</taxon>
        <taxon>Ecdysozoa</taxon>
        <taxon>Nematoda</taxon>
        <taxon>Chromadorea</taxon>
        <taxon>Rhabditida</taxon>
        <taxon>Tylenchina</taxon>
        <taxon>Tylenchomorpha</taxon>
        <taxon>Tylenchoidea</taxon>
        <taxon>Meloidogynidae</taxon>
        <taxon>Meloidogyninae</taxon>
        <taxon>Meloidogyne</taxon>
    </lineage>
</organism>
<proteinExistence type="predicted"/>
<comment type="caution">
    <text evidence="1">The sequence shown here is derived from an EMBL/GenBank/DDBJ whole genome shotgun (WGS) entry which is preliminary data.</text>
</comment>